<accession>A0AAV6RHF6</accession>
<evidence type="ECO:0000313" key="4">
    <source>
        <dbReference type="Proteomes" id="UP000693946"/>
    </source>
</evidence>
<evidence type="ECO:0000313" key="3">
    <source>
        <dbReference type="EMBL" id="KAG7504670.1"/>
    </source>
</evidence>
<feature type="domain" description="Peptidase M13 N-terminal" evidence="2">
    <location>
        <begin position="91"/>
        <end position="230"/>
    </location>
</feature>
<gene>
    <name evidence="3" type="ORF">JOB18_013979</name>
</gene>
<comment type="caution">
    <text evidence="3">The sequence shown here is derived from an EMBL/GenBank/DDBJ whole genome shotgun (WGS) entry which is preliminary data.</text>
</comment>
<dbReference type="Pfam" id="PF05649">
    <property type="entry name" value="Peptidase_M13_N"/>
    <property type="match status" value="1"/>
</dbReference>
<feature type="transmembrane region" description="Helical" evidence="1">
    <location>
        <begin position="12"/>
        <end position="37"/>
    </location>
</feature>
<keyword evidence="4" id="KW-1185">Reference proteome</keyword>
<evidence type="ECO:0000256" key="1">
    <source>
        <dbReference type="SAM" id="Phobius"/>
    </source>
</evidence>
<dbReference type="PANTHER" id="PTHR11733">
    <property type="entry name" value="ZINC METALLOPROTEASE FAMILY M13 NEPRILYSIN-RELATED"/>
    <property type="match status" value="1"/>
</dbReference>
<evidence type="ECO:0000259" key="2">
    <source>
        <dbReference type="Pfam" id="PF05649"/>
    </source>
</evidence>
<sequence length="246" mass="27700">MEKSGKPGKRRWTVAEISLSILLLLVSCALAGLVVLYTSAVKEQSNRPSVSKSSTREGQLFRSDHNNVCTTADCVSAAAWLLQNMDKSVKPCDNFYQYACGGWLERHVIPETSSHHSVIDILRDKLEIVLKGVLETESEQDRDAVKKAKVLYSSCMNESLIEQRDSQPLLRLIESIGDWPVASDDWNTTTGETWSLEDTLATLTARYHKKVLLDMNVWTDDQDSRRHIICVRLLLITAQTISTVIY</sequence>
<dbReference type="AlphaFoldDB" id="A0AAV6RHF6"/>
<dbReference type="GO" id="GO:0005886">
    <property type="term" value="C:plasma membrane"/>
    <property type="evidence" value="ECO:0007669"/>
    <property type="project" value="TreeGrafter"/>
</dbReference>
<dbReference type="EMBL" id="JAGKHQ010000011">
    <property type="protein sequence ID" value="KAG7504670.1"/>
    <property type="molecule type" value="Genomic_DNA"/>
</dbReference>
<protein>
    <submittedName>
        <fullName evidence="3">Membrane metallo-endopeptidase-like 1</fullName>
    </submittedName>
</protein>
<dbReference type="Proteomes" id="UP000693946">
    <property type="component" value="Linkage Group LG19"/>
</dbReference>
<keyword evidence="1" id="KW-1133">Transmembrane helix</keyword>
<dbReference type="InterPro" id="IPR008753">
    <property type="entry name" value="Peptidase_M13_N"/>
</dbReference>
<dbReference type="GO" id="GO:0004222">
    <property type="term" value="F:metalloendopeptidase activity"/>
    <property type="evidence" value="ECO:0007669"/>
    <property type="project" value="InterPro"/>
</dbReference>
<name>A0AAV6RHF6_SOLSE</name>
<keyword evidence="1" id="KW-0812">Transmembrane</keyword>
<organism evidence="3 4">
    <name type="scientific">Solea senegalensis</name>
    <name type="common">Senegalese sole</name>
    <dbReference type="NCBI Taxonomy" id="28829"/>
    <lineage>
        <taxon>Eukaryota</taxon>
        <taxon>Metazoa</taxon>
        <taxon>Chordata</taxon>
        <taxon>Craniata</taxon>
        <taxon>Vertebrata</taxon>
        <taxon>Euteleostomi</taxon>
        <taxon>Actinopterygii</taxon>
        <taxon>Neopterygii</taxon>
        <taxon>Teleostei</taxon>
        <taxon>Neoteleostei</taxon>
        <taxon>Acanthomorphata</taxon>
        <taxon>Carangaria</taxon>
        <taxon>Pleuronectiformes</taxon>
        <taxon>Pleuronectoidei</taxon>
        <taxon>Soleidae</taxon>
        <taxon>Solea</taxon>
    </lineage>
</organism>
<proteinExistence type="predicted"/>
<dbReference type="PROSITE" id="PS51885">
    <property type="entry name" value="NEPRILYSIN"/>
    <property type="match status" value="1"/>
</dbReference>
<reference evidence="3 4" key="1">
    <citation type="journal article" date="2021" name="Sci. Rep.">
        <title>Chromosome anchoring in Senegalese sole (Solea senegalensis) reveals sex-associated markers and genome rearrangements in flatfish.</title>
        <authorList>
            <person name="Guerrero-Cozar I."/>
            <person name="Gomez-Garrido J."/>
            <person name="Berbel C."/>
            <person name="Martinez-Blanch J.F."/>
            <person name="Alioto T."/>
            <person name="Claros M.G."/>
            <person name="Gagnaire P.A."/>
            <person name="Manchado M."/>
        </authorList>
    </citation>
    <scope>NUCLEOTIDE SEQUENCE [LARGE SCALE GENOMIC DNA]</scope>
    <source>
        <strain evidence="3">Sse05_10M</strain>
    </source>
</reference>
<keyword evidence="1" id="KW-0472">Membrane</keyword>
<dbReference type="GO" id="GO:0016485">
    <property type="term" value="P:protein processing"/>
    <property type="evidence" value="ECO:0007669"/>
    <property type="project" value="TreeGrafter"/>
</dbReference>
<dbReference type="InterPro" id="IPR000718">
    <property type="entry name" value="Peptidase_M13"/>
</dbReference>
<dbReference type="PROSITE" id="PS51257">
    <property type="entry name" value="PROKAR_LIPOPROTEIN"/>
    <property type="match status" value="1"/>
</dbReference>
<dbReference type="PANTHER" id="PTHR11733:SF141">
    <property type="entry name" value="MEMBRANE METALLO-ENDOPEPTIDASE-LIKE 1"/>
    <property type="match status" value="1"/>
</dbReference>